<dbReference type="PANTHER" id="PTHR47966:SF51">
    <property type="entry name" value="BETA-SITE APP-CLEAVING ENZYME, ISOFORM A-RELATED"/>
    <property type="match status" value="1"/>
</dbReference>
<evidence type="ECO:0000256" key="3">
    <source>
        <dbReference type="SAM" id="Phobius"/>
    </source>
</evidence>
<name>A0A4Q9MT49_9APHY</name>
<dbReference type="InterPro" id="IPR001461">
    <property type="entry name" value="Aspartic_peptidase_A1"/>
</dbReference>
<keyword evidence="3" id="KW-0812">Transmembrane</keyword>
<evidence type="ECO:0000256" key="2">
    <source>
        <dbReference type="SAM" id="MobiDB-lite"/>
    </source>
</evidence>
<keyword evidence="5" id="KW-0378">Hydrolase</keyword>
<feature type="compositionally biased region" description="Polar residues" evidence="2">
    <location>
        <begin position="526"/>
        <end position="538"/>
    </location>
</feature>
<keyword evidence="3" id="KW-0472">Membrane</keyword>
<dbReference type="OrthoDB" id="2563011at2759"/>
<dbReference type="Gene3D" id="2.40.70.10">
    <property type="entry name" value="Acid Proteases"/>
    <property type="match status" value="2"/>
</dbReference>
<dbReference type="PROSITE" id="PS51767">
    <property type="entry name" value="PEPTIDASE_A1"/>
    <property type="match status" value="1"/>
</dbReference>
<feature type="region of interest" description="Disordered" evidence="2">
    <location>
        <begin position="444"/>
        <end position="538"/>
    </location>
</feature>
<dbReference type="InterPro" id="IPR021109">
    <property type="entry name" value="Peptidase_aspartic_dom_sf"/>
</dbReference>
<gene>
    <name evidence="5" type="ORF">BD311DRAFT_776549</name>
</gene>
<dbReference type="InterPro" id="IPR033121">
    <property type="entry name" value="PEPTIDASE_A1"/>
</dbReference>
<feature type="domain" description="Peptidase A1" evidence="4">
    <location>
        <begin position="1"/>
        <end position="360"/>
    </location>
</feature>
<dbReference type="Pfam" id="PF00026">
    <property type="entry name" value="Asp"/>
    <property type="match status" value="2"/>
</dbReference>
<dbReference type="SUPFAM" id="SSF50630">
    <property type="entry name" value="Acid proteases"/>
    <property type="match status" value="1"/>
</dbReference>
<accession>A0A4Q9MT49</accession>
<evidence type="ECO:0000256" key="1">
    <source>
        <dbReference type="ARBA" id="ARBA00007447"/>
    </source>
</evidence>
<feature type="compositionally biased region" description="Low complexity" evidence="2">
    <location>
        <begin position="510"/>
        <end position="525"/>
    </location>
</feature>
<comment type="similarity">
    <text evidence="1">Belongs to the peptidase A1 family.</text>
</comment>
<dbReference type="EMBL" id="ML143403">
    <property type="protein sequence ID" value="TBU30815.1"/>
    <property type="molecule type" value="Genomic_DNA"/>
</dbReference>
<sequence length="538" mass="55820">MGTQGAGTIQNFNFTLTTSLGYVSVASKGCSDCSDTPLYDISLSPEAKSLSGQPAMSLGAGNFSGSLMKENCTLPTTSGAPWSYTNQTVVLMNNTSPGSPFQDGISGLLGLGTLKQPTTAAGFSASFDDGLYGQYYIRNPEAANFTFGMMLNPSPVIPGNSTDKLSIAPGAPSLADQDAGTIHWQQPDPSAYKASQVSWTTAQGGVTSGYIAGNQQPDLTVQLDGWSAKIGSNGLSSASFMANIDPYYSGIYLPGSEARLIYDAISGSQLVQKSTIPGQTVSWEVPCNTAIQFTVSIGSQQFSVDQSLLVQKQSDGTCISIIEGFTDDSVTQYIFGQTWISQLYVIFNIPKDGSASIAFAPRAASSKSRDIGAIVGGTVGGVAGVVALGLLAFYLIRRRQDNTFFRRAAELEEEHKVASTVEPYTFGGGSGASALGHHPSLSASAYGSPPVSPHAGVPLLDRDAGPLPQLPPSYEEASEAGGSSSVASPGPRAGGFPGEKGMYRRDTVMTTATTTSGFGSAPTTPNQQSTFGDSKSAV</sequence>
<dbReference type="GO" id="GO:0004190">
    <property type="term" value="F:aspartic-type endopeptidase activity"/>
    <property type="evidence" value="ECO:0007669"/>
    <property type="project" value="InterPro"/>
</dbReference>
<dbReference type="Proteomes" id="UP000292957">
    <property type="component" value="Unassembled WGS sequence"/>
</dbReference>
<feature type="transmembrane region" description="Helical" evidence="3">
    <location>
        <begin position="371"/>
        <end position="396"/>
    </location>
</feature>
<keyword evidence="5" id="KW-0645">Protease</keyword>
<keyword evidence="3" id="KW-1133">Transmembrane helix</keyword>
<protein>
    <submittedName>
        <fullName evidence="5">Acid protease</fullName>
    </submittedName>
</protein>
<proteinExistence type="inferred from homology"/>
<organism evidence="5">
    <name type="scientific">Dichomitus squalens</name>
    <dbReference type="NCBI Taxonomy" id="114155"/>
    <lineage>
        <taxon>Eukaryota</taxon>
        <taxon>Fungi</taxon>
        <taxon>Dikarya</taxon>
        <taxon>Basidiomycota</taxon>
        <taxon>Agaricomycotina</taxon>
        <taxon>Agaricomycetes</taxon>
        <taxon>Polyporales</taxon>
        <taxon>Polyporaceae</taxon>
        <taxon>Dichomitus</taxon>
    </lineage>
</organism>
<reference evidence="5" key="1">
    <citation type="submission" date="2019-01" db="EMBL/GenBank/DDBJ databases">
        <title>Draft genome sequences of three monokaryotic isolates of the white-rot basidiomycete fungus Dichomitus squalens.</title>
        <authorList>
            <consortium name="DOE Joint Genome Institute"/>
            <person name="Lopez S.C."/>
            <person name="Andreopoulos B."/>
            <person name="Pangilinan J."/>
            <person name="Lipzen A."/>
            <person name="Riley R."/>
            <person name="Ahrendt S."/>
            <person name="Ng V."/>
            <person name="Barry K."/>
            <person name="Daum C."/>
            <person name="Grigoriev I.V."/>
            <person name="Hilden K.S."/>
            <person name="Makela M.R."/>
            <person name="de Vries R.P."/>
        </authorList>
    </citation>
    <scope>NUCLEOTIDE SEQUENCE [LARGE SCALE GENOMIC DNA]</scope>
    <source>
        <strain evidence="5">OM18370.1</strain>
    </source>
</reference>
<evidence type="ECO:0000313" key="5">
    <source>
        <dbReference type="EMBL" id="TBU30815.1"/>
    </source>
</evidence>
<dbReference type="PANTHER" id="PTHR47966">
    <property type="entry name" value="BETA-SITE APP-CLEAVING ENZYME, ISOFORM A-RELATED"/>
    <property type="match status" value="1"/>
</dbReference>
<dbReference type="AlphaFoldDB" id="A0A4Q9MT49"/>
<dbReference type="GO" id="GO:0006508">
    <property type="term" value="P:proteolysis"/>
    <property type="evidence" value="ECO:0007669"/>
    <property type="project" value="UniProtKB-KW"/>
</dbReference>
<feature type="compositionally biased region" description="Low complexity" evidence="2">
    <location>
        <begin position="472"/>
        <end position="491"/>
    </location>
</feature>
<evidence type="ECO:0000259" key="4">
    <source>
        <dbReference type="PROSITE" id="PS51767"/>
    </source>
</evidence>